<organism evidence="2 3">
    <name type="scientific">Colletotrichum kahawae</name>
    <name type="common">Coffee berry disease fungus</name>
    <dbReference type="NCBI Taxonomy" id="34407"/>
    <lineage>
        <taxon>Eukaryota</taxon>
        <taxon>Fungi</taxon>
        <taxon>Dikarya</taxon>
        <taxon>Ascomycota</taxon>
        <taxon>Pezizomycotina</taxon>
        <taxon>Sordariomycetes</taxon>
        <taxon>Hypocreomycetidae</taxon>
        <taxon>Glomerellales</taxon>
        <taxon>Glomerellaceae</taxon>
        <taxon>Colletotrichum</taxon>
        <taxon>Colletotrichum gloeosporioides species complex</taxon>
    </lineage>
</organism>
<name>A0AAD9Y7U4_COLKA</name>
<evidence type="ECO:0000313" key="3">
    <source>
        <dbReference type="Proteomes" id="UP001281614"/>
    </source>
</evidence>
<proteinExistence type="predicted"/>
<gene>
    <name evidence="2" type="ORF">CKAH01_18434</name>
</gene>
<dbReference type="EMBL" id="VYYT01000324">
    <property type="protein sequence ID" value="KAK2742892.1"/>
    <property type="molecule type" value="Genomic_DNA"/>
</dbReference>
<keyword evidence="3" id="KW-1185">Reference proteome</keyword>
<accession>A0AAD9Y7U4</accession>
<evidence type="ECO:0000256" key="1">
    <source>
        <dbReference type="SAM" id="MobiDB-lite"/>
    </source>
</evidence>
<dbReference type="Proteomes" id="UP001281614">
    <property type="component" value="Unassembled WGS sequence"/>
</dbReference>
<dbReference type="AlphaFoldDB" id="A0AAD9Y7U4"/>
<feature type="compositionally biased region" description="Basic and acidic residues" evidence="1">
    <location>
        <begin position="12"/>
        <end position="21"/>
    </location>
</feature>
<evidence type="ECO:0000313" key="2">
    <source>
        <dbReference type="EMBL" id="KAK2742892.1"/>
    </source>
</evidence>
<comment type="caution">
    <text evidence="2">The sequence shown here is derived from an EMBL/GenBank/DDBJ whole genome shotgun (WGS) entry which is preliminary data.</text>
</comment>
<feature type="region of interest" description="Disordered" evidence="1">
    <location>
        <begin position="1"/>
        <end position="21"/>
    </location>
</feature>
<protein>
    <submittedName>
        <fullName evidence="2">Uncharacterized protein</fullName>
    </submittedName>
</protein>
<sequence>MTDAPIMASEGRPPKPSDKTVNKDAVAAYAKKARFTAATLREELDESSPALRKAVWELKQRADEFEAALNSKGESDDAISIDEHIQSEEHVQSEEEDKTLFVSREFACHHCRRSP</sequence>
<reference evidence="2" key="1">
    <citation type="submission" date="2023-02" db="EMBL/GenBank/DDBJ databases">
        <title>Colletotrichum kahawae CIFC_Que2 genome sequencing and assembly.</title>
        <authorList>
            <person name="Baroncelli R."/>
        </authorList>
    </citation>
    <scope>NUCLEOTIDE SEQUENCE</scope>
    <source>
        <strain evidence="2">CIFC_Que2</strain>
    </source>
</reference>